<gene>
    <name evidence="1" type="ORF">HELGO_WM11917</name>
</gene>
<organism evidence="1">
    <name type="scientific">uncultured Thiotrichaceae bacterium</name>
    <dbReference type="NCBI Taxonomy" id="298394"/>
    <lineage>
        <taxon>Bacteria</taxon>
        <taxon>Pseudomonadati</taxon>
        <taxon>Pseudomonadota</taxon>
        <taxon>Gammaproteobacteria</taxon>
        <taxon>Thiotrichales</taxon>
        <taxon>Thiotrichaceae</taxon>
        <taxon>environmental samples</taxon>
    </lineage>
</organism>
<proteinExistence type="predicted"/>
<dbReference type="AlphaFoldDB" id="A0A6S6SJJ6"/>
<protein>
    <submittedName>
        <fullName evidence="1">Uncharacterized protein</fullName>
    </submittedName>
</protein>
<evidence type="ECO:0000313" key="1">
    <source>
        <dbReference type="EMBL" id="CAA6805469.1"/>
    </source>
</evidence>
<dbReference type="EMBL" id="CACVAY010000027">
    <property type="protein sequence ID" value="CAA6805469.1"/>
    <property type="molecule type" value="Genomic_DNA"/>
</dbReference>
<sequence length="65" mass="7461">MASTNNLKWLDEDTLSTNVARRFAVFCKEDIQDLEKLGVLEPEVYEAAVRRIIEQFESKGKESKA</sequence>
<name>A0A6S6SJJ6_9GAMM</name>
<accession>A0A6S6SJJ6</accession>
<reference evidence="1" key="1">
    <citation type="submission" date="2020-01" db="EMBL/GenBank/DDBJ databases">
        <authorList>
            <person name="Meier V. D."/>
            <person name="Meier V D."/>
        </authorList>
    </citation>
    <scope>NUCLEOTIDE SEQUENCE</scope>
    <source>
        <strain evidence="1">HLG_WM_MAG_07</strain>
    </source>
</reference>